<dbReference type="EMBL" id="BONW01000028">
    <property type="protein sequence ID" value="GIG90606.1"/>
    <property type="molecule type" value="Genomic_DNA"/>
</dbReference>
<dbReference type="Pfam" id="PF00528">
    <property type="entry name" value="BPD_transp_1"/>
    <property type="match status" value="1"/>
</dbReference>
<dbReference type="InterPro" id="IPR051393">
    <property type="entry name" value="ABC_transporter_permease"/>
</dbReference>
<keyword evidence="11" id="KW-1185">Reference proteome</keyword>
<name>A0ABQ4E7E1_9ACTN</name>
<dbReference type="PROSITE" id="PS50928">
    <property type="entry name" value="ABC_TM1"/>
    <property type="match status" value="1"/>
</dbReference>
<organism evidence="10 11">
    <name type="scientific">Plantactinospora endophytica</name>
    <dbReference type="NCBI Taxonomy" id="673535"/>
    <lineage>
        <taxon>Bacteria</taxon>
        <taxon>Bacillati</taxon>
        <taxon>Actinomycetota</taxon>
        <taxon>Actinomycetes</taxon>
        <taxon>Micromonosporales</taxon>
        <taxon>Micromonosporaceae</taxon>
        <taxon>Plantactinospora</taxon>
    </lineage>
</organism>
<reference evidence="10 11" key="1">
    <citation type="submission" date="2021-01" db="EMBL/GenBank/DDBJ databases">
        <title>Whole genome shotgun sequence of Plantactinospora endophytica NBRC 110450.</title>
        <authorList>
            <person name="Komaki H."/>
            <person name="Tamura T."/>
        </authorList>
    </citation>
    <scope>NUCLEOTIDE SEQUENCE [LARGE SCALE GENOMIC DNA]</scope>
    <source>
        <strain evidence="10 11">NBRC 110450</strain>
    </source>
</reference>
<dbReference type="Proteomes" id="UP000646749">
    <property type="component" value="Unassembled WGS sequence"/>
</dbReference>
<protein>
    <submittedName>
        <fullName evidence="10">Sugar ABC transporter permease</fullName>
    </submittedName>
</protein>
<feature type="region of interest" description="Disordered" evidence="8">
    <location>
        <begin position="1"/>
        <end position="21"/>
    </location>
</feature>
<evidence type="ECO:0000256" key="2">
    <source>
        <dbReference type="ARBA" id="ARBA00022448"/>
    </source>
</evidence>
<dbReference type="InterPro" id="IPR035906">
    <property type="entry name" value="MetI-like_sf"/>
</dbReference>
<keyword evidence="4 7" id="KW-0812">Transmembrane</keyword>
<keyword evidence="3" id="KW-1003">Cell membrane</keyword>
<dbReference type="RefSeq" id="WP_239141367.1">
    <property type="nucleotide sequence ID" value="NZ_BONW01000028.1"/>
</dbReference>
<evidence type="ECO:0000256" key="7">
    <source>
        <dbReference type="RuleBase" id="RU363032"/>
    </source>
</evidence>
<keyword evidence="6 7" id="KW-0472">Membrane</keyword>
<dbReference type="Gene3D" id="1.10.3720.10">
    <property type="entry name" value="MetI-like"/>
    <property type="match status" value="1"/>
</dbReference>
<dbReference type="InterPro" id="IPR000515">
    <property type="entry name" value="MetI-like"/>
</dbReference>
<proteinExistence type="inferred from homology"/>
<feature type="transmembrane region" description="Helical" evidence="7">
    <location>
        <begin position="128"/>
        <end position="148"/>
    </location>
</feature>
<evidence type="ECO:0000256" key="8">
    <source>
        <dbReference type="SAM" id="MobiDB-lite"/>
    </source>
</evidence>
<evidence type="ECO:0000256" key="4">
    <source>
        <dbReference type="ARBA" id="ARBA00022692"/>
    </source>
</evidence>
<evidence type="ECO:0000313" key="11">
    <source>
        <dbReference type="Proteomes" id="UP000646749"/>
    </source>
</evidence>
<evidence type="ECO:0000256" key="6">
    <source>
        <dbReference type="ARBA" id="ARBA00023136"/>
    </source>
</evidence>
<feature type="transmembrane region" description="Helical" evidence="7">
    <location>
        <begin position="287"/>
        <end position="311"/>
    </location>
</feature>
<feature type="transmembrane region" description="Helical" evidence="7">
    <location>
        <begin position="168"/>
        <end position="187"/>
    </location>
</feature>
<evidence type="ECO:0000313" key="10">
    <source>
        <dbReference type="EMBL" id="GIG90606.1"/>
    </source>
</evidence>
<dbReference type="SUPFAM" id="SSF161098">
    <property type="entry name" value="MetI-like"/>
    <property type="match status" value="1"/>
</dbReference>
<feature type="transmembrane region" description="Helical" evidence="7">
    <location>
        <begin position="230"/>
        <end position="250"/>
    </location>
</feature>
<feature type="transmembrane region" description="Helical" evidence="7">
    <location>
        <begin position="34"/>
        <end position="60"/>
    </location>
</feature>
<dbReference type="PANTHER" id="PTHR30193:SF37">
    <property type="entry name" value="INNER MEMBRANE ABC TRANSPORTER PERMEASE PROTEIN YCJO"/>
    <property type="match status" value="1"/>
</dbReference>
<comment type="caution">
    <text evidence="10">The sequence shown here is derived from an EMBL/GenBank/DDBJ whole genome shotgun (WGS) entry which is preliminary data.</text>
</comment>
<evidence type="ECO:0000256" key="1">
    <source>
        <dbReference type="ARBA" id="ARBA00004651"/>
    </source>
</evidence>
<evidence type="ECO:0000256" key="3">
    <source>
        <dbReference type="ARBA" id="ARBA00022475"/>
    </source>
</evidence>
<evidence type="ECO:0000259" key="9">
    <source>
        <dbReference type="PROSITE" id="PS50928"/>
    </source>
</evidence>
<comment type="subcellular location">
    <subcellularLocation>
        <location evidence="1 7">Cell membrane</location>
        <topology evidence="1 7">Multi-pass membrane protein</topology>
    </subcellularLocation>
</comment>
<keyword evidence="5 7" id="KW-1133">Transmembrane helix</keyword>
<sequence length="320" mass="36023">MTITLSPAPAAEATSRPGRYRHTQQGWRERLAPYAYVAPFFLLFFVFGLFPLLFTFYVALFDWDPIGERHFVGLANFAQLVHDPRFWGAMRNTFSIWLLSTVPQLLIALGVAHLLNHVRLRAATLFRMSVLVPYVTSVAATTIVFAQLFDRDYGMLNWFLELLGFSHVDFTASVWGSHFMIATMVAWRWTGYNTLLYLASLQAVPRALFEAAAVDGANGWQQFRHITVPALRPIIVFTVVTSTIGGLQIFTEPLLVNPVGGLTCGAARQCQTLTLFLYEQGFGRFHFGYGAAIAVVLFVMVVIVATINYLLVTRIRSERR</sequence>
<feature type="domain" description="ABC transmembrane type-1" evidence="9">
    <location>
        <begin position="90"/>
        <end position="308"/>
    </location>
</feature>
<gene>
    <name evidence="10" type="primary">cebF_2</name>
    <name evidence="10" type="ORF">Pen02_55420</name>
</gene>
<evidence type="ECO:0000256" key="5">
    <source>
        <dbReference type="ARBA" id="ARBA00022989"/>
    </source>
</evidence>
<accession>A0ABQ4E7E1</accession>
<feature type="transmembrane region" description="Helical" evidence="7">
    <location>
        <begin position="94"/>
        <end position="116"/>
    </location>
</feature>
<dbReference type="CDD" id="cd06261">
    <property type="entry name" value="TM_PBP2"/>
    <property type="match status" value="1"/>
</dbReference>
<keyword evidence="2 7" id="KW-0813">Transport</keyword>
<comment type="similarity">
    <text evidence="7">Belongs to the binding-protein-dependent transport system permease family.</text>
</comment>
<dbReference type="PANTHER" id="PTHR30193">
    <property type="entry name" value="ABC TRANSPORTER PERMEASE PROTEIN"/>
    <property type="match status" value="1"/>
</dbReference>